<name>A0A5B8NR39_9CHRO</name>
<evidence type="ECO:0000313" key="3">
    <source>
        <dbReference type="Proteomes" id="UP000318453"/>
    </source>
</evidence>
<gene>
    <name evidence="2" type="ORF">FRE64_12410</name>
</gene>
<protein>
    <submittedName>
        <fullName evidence="2">Uncharacterized protein</fullName>
    </submittedName>
</protein>
<dbReference type="AlphaFoldDB" id="A0A5B8NR39"/>
<dbReference type="RefSeq" id="WP_146296531.1">
    <property type="nucleotide sequence ID" value="NZ_CP042326.1"/>
</dbReference>
<dbReference type="EMBL" id="CP042326">
    <property type="protein sequence ID" value="QDZ40685.1"/>
    <property type="molecule type" value="Genomic_DNA"/>
</dbReference>
<feature type="region of interest" description="Disordered" evidence="1">
    <location>
        <begin position="64"/>
        <end position="86"/>
    </location>
</feature>
<feature type="compositionally biased region" description="Polar residues" evidence="1">
    <location>
        <begin position="64"/>
        <end position="73"/>
    </location>
</feature>
<keyword evidence="3" id="KW-1185">Reference proteome</keyword>
<dbReference type="Proteomes" id="UP000318453">
    <property type="component" value="Chromosome"/>
</dbReference>
<sequence length="86" mass="9814">MSIILDLPPELEEELSAEANRLNLPLQEYVLRILSSHPFLENPPQNGSQLVAYWENAGVINSRPNIEDSQQSARKLRHEAEHRNSV</sequence>
<dbReference type="KEGG" id="enn:FRE64_12410"/>
<proteinExistence type="predicted"/>
<accession>A0A5B8NR39</accession>
<dbReference type="OrthoDB" id="488527at2"/>
<organism evidence="2 3">
    <name type="scientific">Euhalothece natronophila Z-M001</name>
    <dbReference type="NCBI Taxonomy" id="522448"/>
    <lineage>
        <taxon>Bacteria</taxon>
        <taxon>Bacillati</taxon>
        <taxon>Cyanobacteriota</taxon>
        <taxon>Cyanophyceae</taxon>
        <taxon>Oscillatoriophycideae</taxon>
        <taxon>Chroococcales</taxon>
        <taxon>Halothecacae</taxon>
        <taxon>Halothece cluster</taxon>
        <taxon>Euhalothece</taxon>
    </lineage>
</organism>
<reference evidence="2" key="1">
    <citation type="submission" date="2019-08" db="EMBL/GenBank/DDBJ databases">
        <title>Carotenoids and Carotenoid Binding Proteins in the Halophilic Cyanobacterium Euhalothece sp. ZM00.</title>
        <authorList>
            <person name="Cho S.M."/>
            <person name="Song J.Y."/>
            <person name="Park Y.-I."/>
        </authorList>
    </citation>
    <scope>NUCLEOTIDE SEQUENCE [LARGE SCALE GENOMIC DNA]</scope>
    <source>
        <strain evidence="2">Z-M001</strain>
    </source>
</reference>
<evidence type="ECO:0000313" key="2">
    <source>
        <dbReference type="EMBL" id="QDZ40685.1"/>
    </source>
</evidence>
<evidence type="ECO:0000256" key="1">
    <source>
        <dbReference type="SAM" id="MobiDB-lite"/>
    </source>
</evidence>